<dbReference type="Pfam" id="PF00001">
    <property type="entry name" value="7tm_1"/>
    <property type="match status" value="1"/>
</dbReference>
<keyword evidence="5 7" id="KW-0472">Membrane</keyword>
<feature type="transmembrane region" description="Helical" evidence="7">
    <location>
        <begin position="101"/>
        <end position="123"/>
    </location>
</feature>
<dbReference type="GO" id="GO:0005886">
    <property type="term" value="C:plasma membrane"/>
    <property type="evidence" value="ECO:0007669"/>
    <property type="project" value="UniProtKB-SubCell"/>
</dbReference>
<feature type="transmembrane region" description="Helical" evidence="7">
    <location>
        <begin position="135"/>
        <end position="155"/>
    </location>
</feature>
<feature type="domain" description="G-protein coupled receptors family 1 profile" evidence="8">
    <location>
        <begin position="81"/>
        <end position="338"/>
    </location>
</feature>
<reference evidence="9 10" key="1">
    <citation type="submission" date="2018-04" db="EMBL/GenBank/DDBJ databases">
        <title>The genome of golden apple snail Pomacea canaliculata provides insight into stress tolerance and invasive adaptation.</title>
        <authorList>
            <person name="Liu C."/>
            <person name="Liu B."/>
            <person name="Ren Y."/>
            <person name="Zhang Y."/>
            <person name="Wang H."/>
            <person name="Li S."/>
            <person name="Jiang F."/>
            <person name="Yin L."/>
            <person name="Zhang G."/>
            <person name="Qian W."/>
            <person name="Fan W."/>
        </authorList>
    </citation>
    <scope>NUCLEOTIDE SEQUENCE [LARGE SCALE GENOMIC DNA]</scope>
    <source>
        <strain evidence="9">SZHN2017</strain>
        <tissue evidence="9">Muscle</tissue>
    </source>
</reference>
<sequence>MSTTHLAAGSTEARTEFLFATFNGQKITTAKLIVNLLQVSIVIDFFLLSACSCPTVLFNFANQRLMTKSTIAVVGVLIVLLNGLVLDTMVRQGKSREAADLLVAGLALSDALVGVIVLWVSVYNIVYFQVVEECLLRLGLAHSTMAISAFLLLCLSADRFMKIILPYQYIDVCKKWTVWVVMVVVWLLGIGIGSLPLLGWNSAETTNSSGDPICGYFKIMNPDYLRMYSVVICTPICAIIILYLKLFHVARKHAVAIATTQGSVTSKVTADHRHVWRYTKTVFIIVGVYFICWLPLGVVVMCSVTGVLDHMSISKRGDLMLYTGIFVFCNSLLNPIIYAKKIPAIRRRFTAMFCCCRKKDESSEHTFSITNTDK</sequence>
<feature type="transmembrane region" description="Helical" evidence="7">
    <location>
        <begin position="176"/>
        <end position="198"/>
    </location>
</feature>
<keyword evidence="4 7" id="KW-1133">Transmembrane helix</keyword>
<dbReference type="SUPFAM" id="SSF81321">
    <property type="entry name" value="Family A G protein-coupled receptor-like"/>
    <property type="match status" value="1"/>
</dbReference>
<evidence type="ECO:0000256" key="5">
    <source>
        <dbReference type="ARBA" id="ARBA00023136"/>
    </source>
</evidence>
<feature type="transmembrane region" description="Helical" evidence="7">
    <location>
        <begin position="282"/>
        <end position="307"/>
    </location>
</feature>
<protein>
    <recommendedName>
        <fullName evidence="8">G-protein coupled receptors family 1 profile domain-containing protein</fullName>
    </recommendedName>
</protein>
<keyword evidence="6" id="KW-0297">G-protein coupled receptor</keyword>
<evidence type="ECO:0000256" key="3">
    <source>
        <dbReference type="ARBA" id="ARBA00022692"/>
    </source>
</evidence>
<evidence type="ECO:0000256" key="6">
    <source>
        <dbReference type="RuleBase" id="RU000688"/>
    </source>
</evidence>
<dbReference type="PROSITE" id="PS00237">
    <property type="entry name" value="G_PROTEIN_RECEP_F1_1"/>
    <property type="match status" value="1"/>
</dbReference>
<comment type="subcellular location">
    <subcellularLocation>
        <location evidence="1">Cell membrane</location>
        <topology evidence="1">Multi-pass membrane protein</topology>
    </subcellularLocation>
</comment>
<dbReference type="PROSITE" id="PS50262">
    <property type="entry name" value="G_PROTEIN_RECEP_F1_2"/>
    <property type="match status" value="1"/>
</dbReference>
<dbReference type="GO" id="GO:0004930">
    <property type="term" value="F:G protein-coupled receptor activity"/>
    <property type="evidence" value="ECO:0007669"/>
    <property type="project" value="UniProtKB-KW"/>
</dbReference>
<evidence type="ECO:0000256" key="2">
    <source>
        <dbReference type="ARBA" id="ARBA00022475"/>
    </source>
</evidence>
<dbReference type="AlphaFoldDB" id="A0A2T7PWL6"/>
<feature type="transmembrane region" description="Helical" evidence="7">
    <location>
        <begin position="32"/>
        <end position="58"/>
    </location>
</feature>
<accession>A0A2T7PWL6</accession>
<proteinExistence type="inferred from homology"/>
<organism evidence="9 10">
    <name type="scientific">Pomacea canaliculata</name>
    <name type="common">Golden apple snail</name>
    <dbReference type="NCBI Taxonomy" id="400727"/>
    <lineage>
        <taxon>Eukaryota</taxon>
        <taxon>Metazoa</taxon>
        <taxon>Spiralia</taxon>
        <taxon>Lophotrochozoa</taxon>
        <taxon>Mollusca</taxon>
        <taxon>Gastropoda</taxon>
        <taxon>Caenogastropoda</taxon>
        <taxon>Architaenioglossa</taxon>
        <taxon>Ampullarioidea</taxon>
        <taxon>Ampullariidae</taxon>
        <taxon>Pomacea</taxon>
    </lineage>
</organism>
<dbReference type="OrthoDB" id="6106139at2759"/>
<keyword evidence="6" id="KW-0807">Transducer</keyword>
<dbReference type="Proteomes" id="UP000245119">
    <property type="component" value="Linkage Group LG1"/>
</dbReference>
<keyword evidence="6" id="KW-0675">Receptor</keyword>
<dbReference type="EMBL" id="PZQS01000001">
    <property type="protein sequence ID" value="PVD37780.1"/>
    <property type="molecule type" value="Genomic_DNA"/>
</dbReference>
<dbReference type="InterPro" id="IPR017452">
    <property type="entry name" value="GPCR_Rhodpsn_7TM"/>
</dbReference>
<dbReference type="CDD" id="cd00637">
    <property type="entry name" value="7tm_classA_rhodopsin-like"/>
    <property type="match status" value="1"/>
</dbReference>
<dbReference type="InterPro" id="IPR000276">
    <property type="entry name" value="GPCR_Rhodpsn"/>
</dbReference>
<evidence type="ECO:0000313" key="10">
    <source>
        <dbReference type="Proteomes" id="UP000245119"/>
    </source>
</evidence>
<keyword evidence="10" id="KW-1185">Reference proteome</keyword>
<feature type="transmembrane region" description="Helical" evidence="7">
    <location>
        <begin position="319"/>
        <end position="339"/>
    </location>
</feature>
<evidence type="ECO:0000256" key="4">
    <source>
        <dbReference type="ARBA" id="ARBA00022989"/>
    </source>
</evidence>
<comment type="similarity">
    <text evidence="6">Belongs to the G-protein coupled receptor 1 family.</text>
</comment>
<name>A0A2T7PWL6_POMCA</name>
<evidence type="ECO:0000313" key="9">
    <source>
        <dbReference type="EMBL" id="PVD37780.1"/>
    </source>
</evidence>
<evidence type="ECO:0000259" key="8">
    <source>
        <dbReference type="PROSITE" id="PS50262"/>
    </source>
</evidence>
<comment type="caution">
    <text evidence="9">The sequence shown here is derived from an EMBL/GenBank/DDBJ whole genome shotgun (WGS) entry which is preliminary data.</text>
</comment>
<keyword evidence="2" id="KW-1003">Cell membrane</keyword>
<dbReference type="PANTHER" id="PTHR22750">
    <property type="entry name" value="G-PROTEIN COUPLED RECEPTOR"/>
    <property type="match status" value="1"/>
</dbReference>
<gene>
    <name evidence="9" type="ORF">C0Q70_00381</name>
</gene>
<feature type="transmembrane region" description="Helical" evidence="7">
    <location>
        <begin position="225"/>
        <end position="244"/>
    </location>
</feature>
<dbReference type="PRINTS" id="PR00237">
    <property type="entry name" value="GPCRRHODOPSN"/>
</dbReference>
<keyword evidence="3 6" id="KW-0812">Transmembrane</keyword>
<dbReference type="Gene3D" id="1.20.1070.10">
    <property type="entry name" value="Rhodopsin 7-helix transmembrane proteins"/>
    <property type="match status" value="1"/>
</dbReference>
<evidence type="ECO:0000256" key="7">
    <source>
        <dbReference type="SAM" id="Phobius"/>
    </source>
</evidence>
<feature type="transmembrane region" description="Helical" evidence="7">
    <location>
        <begin position="70"/>
        <end position="89"/>
    </location>
</feature>
<evidence type="ECO:0000256" key="1">
    <source>
        <dbReference type="ARBA" id="ARBA00004651"/>
    </source>
</evidence>